<evidence type="ECO:0000256" key="1">
    <source>
        <dbReference type="ARBA" id="ARBA00023172"/>
    </source>
</evidence>
<dbReference type="Proteomes" id="UP000215224">
    <property type="component" value="Chromosome"/>
</dbReference>
<gene>
    <name evidence="3" type="ORF">BC6307_03390</name>
</gene>
<evidence type="ECO:0000313" key="3">
    <source>
        <dbReference type="EMBL" id="AST90381.1"/>
    </source>
</evidence>
<dbReference type="EMBL" id="CP018866">
    <property type="protein sequence ID" value="AST90381.1"/>
    <property type="molecule type" value="Genomic_DNA"/>
</dbReference>
<dbReference type="InterPro" id="IPR002104">
    <property type="entry name" value="Integrase_catalytic"/>
</dbReference>
<dbReference type="GO" id="GO:0006310">
    <property type="term" value="P:DNA recombination"/>
    <property type="evidence" value="ECO:0007669"/>
    <property type="project" value="UniProtKB-KW"/>
</dbReference>
<name>A0A223KLM3_9BACI</name>
<dbReference type="Gene3D" id="1.10.443.10">
    <property type="entry name" value="Intergrase catalytic core"/>
    <property type="match status" value="1"/>
</dbReference>
<keyword evidence="4" id="KW-1185">Reference proteome</keyword>
<dbReference type="AlphaFoldDB" id="A0A223KLM3"/>
<dbReference type="RefSeq" id="WP_066416754.1">
    <property type="nucleotide sequence ID" value="NZ_CP018866.1"/>
</dbReference>
<dbReference type="PANTHER" id="PTHR30349:SF82">
    <property type="entry name" value="INTEGRASE_RECOMBINASE YOEC-RELATED"/>
    <property type="match status" value="1"/>
</dbReference>
<organism evidence="3 4">
    <name type="scientific">Sutcliffiella cohnii</name>
    <dbReference type="NCBI Taxonomy" id="33932"/>
    <lineage>
        <taxon>Bacteria</taxon>
        <taxon>Bacillati</taxon>
        <taxon>Bacillota</taxon>
        <taxon>Bacilli</taxon>
        <taxon>Bacillales</taxon>
        <taxon>Bacillaceae</taxon>
        <taxon>Sutcliffiella</taxon>
    </lineage>
</organism>
<evidence type="ECO:0000313" key="4">
    <source>
        <dbReference type="Proteomes" id="UP000215224"/>
    </source>
</evidence>
<evidence type="ECO:0000259" key="2">
    <source>
        <dbReference type="PROSITE" id="PS51898"/>
    </source>
</evidence>
<dbReference type="PANTHER" id="PTHR30349">
    <property type="entry name" value="PHAGE INTEGRASE-RELATED"/>
    <property type="match status" value="1"/>
</dbReference>
<dbReference type="PROSITE" id="PS51898">
    <property type="entry name" value="TYR_RECOMBINASE"/>
    <property type="match status" value="1"/>
</dbReference>
<sequence length="183" mass="20998">MKYVEAIKKIEDIQAIKQFLKDQSLRDYLLFVMGINTGLRISELLCLRWEDVLDNDGDVKEFLQLPNLPPIYLNQQVQISISEYLNNELPNQDHFIFQSKKLSGPISRQQAYRIINSAAKEVGIPDKIGTHTLRKTYGYHAFNKGIAISLLQKIFNHTSSSETLRYLGITKCKDSPVKIDVNL</sequence>
<dbReference type="GO" id="GO:0003677">
    <property type="term" value="F:DNA binding"/>
    <property type="evidence" value="ECO:0007669"/>
    <property type="project" value="InterPro"/>
</dbReference>
<reference evidence="3 4" key="1">
    <citation type="submission" date="2016-12" db="EMBL/GenBank/DDBJ databases">
        <title>The whole genome sequencing and assembly of Bacillus cohnii DSM 6307T strain.</title>
        <authorList>
            <person name="Lee Y.-J."/>
            <person name="Yi H."/>
            <person name="Bahn Y.-S."/>
            <person name="Kim J.F."/>
            <person name="Lee D.-W."/>
        </authorList>
    </citation>
    <scope>NUCLEOTIDE SEQUENCE [LARGE SCALE GENOMIC DNA]</scope>
    <source>
        <strain evidence="3 4">DSM 6307</strain>
    </source>
</reference>
<protein>
    <submittedName>
        <fullName evidence="3">Site-specific integrase</fullName>
    </submittedName>
</protein>
<dbReference type="KEGG" id="bcoh:BC6307_03390"/>
<dbReference type="STRING" id="1314751.GCA_001591425_02571"/>
<dbReference type="InterPro" id="IPR050090">
    <property type="entry name" value="Tyrosine_recombinase_XerCD"/>
</dbReference>
<dbReference type="InterPro" id="IPR011010">
    <property type="entry name" value="DNA_brk_join_enz"/>
</dbReference>
<dbReference type="Pfam" id="PF00589">
    <property type="entry name" value="Phage_integrase"/>
    <property type="match status" value="1"/>
</dbReference>
<keyword evidence="1" id="KW-0233">DNA recombination</keyword>
<accession>A0A223KLM3</accession>
<dbReference type="SUPFAM" id="SSF56349">
    <property type="entry name" value="DNA breaking-rejoining enzymes"/>
    <property type="match status" value="1"/>
</dbReference>
<dbReference type="InterPro" id="IPR013762">
    <property type="entry name" value="Integrase-like_cat_sf"/>
</dbReference>
<proteinExistence type="predicted"/>
<feature type="domain" description="Tyr recombinase" evidence="2">
    <location>
        <begin position="2"/>
        <end position="179"/>
    </location>
</feature>
<dbReference type="GO" id="GO:0015074">
    <property type="term" value="P:DNA integration"/>
    <property type="evidence" value="ECO:0007669"/>
    <property type="project" value="InterPro"/>
</dbReference>